<dbReference type="RefSeq" id="WP_277909286.1">
    <property type="nucleotide sequence ID" value="NZ_VBTY01000263.1"/>
</dbReference>
<gene>
    <name evidence="1" type="ORF">FEV09_20970</name>
</gene>
<protein>
    <submittedName>
        <fullName evidence="1">Uncharacterized protein</fullName>
    </submittedName>
</protein>
<organism evidence="1 2">
    <name type="scientific">Pseudanabaena catenata USMAC16</name>
    <dbReference type="NCBI Taxonomy" id="1855837"/>
    <lineage>
        <taxon>Bacteria</taxon>
        <taxon>Bacillati</taxon>
        <taxon>Cyanobacteriota</taxon>
        <taxon>Cyanophyceae</taxon>
        <taxon>Pseudanabaenales</taxon>
        <taxon>Pseudanabaenaceae</taxon>
        <taxon>Pseudanabaena</taxon>
    </lineage>
</organism>
<keyword evidence="2" id="KW-1185">Reference proteome</keyword>
<evidence type="ECO:0000313" key="1">
    <source>
        <dbReference type="EMBL" id="MDG3497017.1"/>
    </source>
</evidence>
<accession>A0A9X4MDA2</accession>
<dbReference type="EMBL" id="VBTY01000263">
    <property type="protein sequence ID" value="MDG3497017.1"/>
    <property type="molecule type" value="Genomic_DNA"/>
</dbReference>
<name>A0A9X4MDA2_9CYAN</name>
<sequence length="42" mass="4496">MAIAISKAIAAIAIIFSDRDQCNGGNGKLVIRTNSKSKTRYV</sequence>
<proteinExistence type="predicted"/>
<evidence type="ECO:0000313" key="2">
    <source>
        <dbReference type="Proteomes" id="UP001152872"/>
    </source>
</evidence>
<dbReference type="AlphaFoldDB" id="A0A9X4MDA2"/>
<dbReference type="Proteomes" id="UP001152872">
    <property type="component" value="Unassembled WGS sequence"/>
</dbReference>
<comment type="caution">
    <text evidence="1">The sequence shown here is derived from an EMBL/GenBank/DDBJ whole genome shotgun (WGS) entry which is preliminary data.</text>
</comment>
<reference evidence="1" key="1">
    <citation type="submission" date="2019-05" db="EMBL/GenBank/DDBJ databases">
        <title>Whole genome sequencing of Pseudanabaena catenata USMAC16.</title>
        <authorList>
            <person name="Khan Z."/>
            <person name="Omar W.M."/>
            <person name="Convey P."/>
            <person name="Merican F."/>
            <person name="Najimudin N."/>
        </authorList>
    </citation>
    <scope>NUCLEOTIDE SEQUENCE</scope>
    <source>
        <strain evidence="1">USMAC16</strain>
    </source>
</reference>